<sequence>MNALEILQDNSADLKSNKNKAITQIIIALQGQDRIEQRCDNMSKAIHKMVENDCTLNNKQFDEIWSHMTLDELAIPKMSGVAARIEHGEVDLF</sequence>
<evidence type="ECO:0000313" key="1">
    <source>
        <dbReference type="EMBL" id="VAW44709.1"/>
    </source>
</evidence>
<dbReference type="AlphaFoldDB" id="A0A3B0W5Y6"/>
<proteinExistence type="predicted"/>
<accession>A0A3B0W5Y6</accession>
<dbReference type="EMBL" id="UOFC01000018">
    <property type="protein sequence ID" value="VAW44709.1"/>
    <property type="molecule type" value="Genomic_DNA"/>
</dbReference>
<name>A0A3B0W5Y6_9ZZZZ</name>
<protein>
    <submittedName>
        <fullName evidence="1">Uncharacterized protein</fullName>
    </submittedName>
</protein>
<gene>
    <name evidence="1" type="ORF">MNBD_GAMMA03-2028</name>
</gene>
<organism evidence="1">
    <name type="scientific">hydrothermal vent metagenome</name>
    <dbReference type="NCBI Taxonomy" id="652676"/>
    <lineage>
        <taxon>unclassified sequences</taxon>
        <taxon>metagenomes</taxon>
        <taxon>ecological metagenomes</taxon>
    </lineage>
</organism>
<reference evidence="1" key="1">
    <citation type="submission" date="2018-06" db="EMBL/GenBank/DDBJ databases">
        <authorList>
            <person name="Zhirakovskaya E."/>
        </authorList>
    </citation>
    <scope>NUCLEOTIDE SEQUENCE</scope>
</reference>